<evidence type="ECO:0000313" key="2">
    <source>
        <dbReference type="EMBL" id="KAH0212098.1"/>
    </source>
</evidence>
<reference evidence="2" key="2">
    <citation type="submission" date="2021-08" db="EMBL/GenBank/DDBJ databases">
        <authorList>
            <person name="Gostincar C."/>
            <person name="Sun X."/>
            <person name="Song Z."/>
            <person name="Gunde-Cimerman N."/>
        </authorList>
    </citation>
    <scope>NUCLEOTIDE SEQUENCE</scope>
    <source>
        <strain evidence="2">EXF-8016</strain>
    </source>
</reference>
<evidence type="ECO:0000256" key="1">
    <source>
        <dbReference type="SAM" id="SignalP"/>
    </source>
</evidence>
<evidence type="ECO:0008006" key="4">
    <source>
        <dbReference type="Google" id="ProtNLM"/>
    </source>
</evidence>
<feature type="signal peptide" evidence="1">
    <location>
        <begin position="1"/>
        <end position="19"/>
    </location>
</feature>
<organism evidence="2 3">
    <name type="scientific">Aureobasidium melanogenum</name>
    <name type="common">Aureobasidium pullulans var. melanogenum</name>
    <dbReference type="NCBI Taxonomy" id="46634"/>
    <lineage>
        <taxon>Eukaryota</taxon>
        <taxon>Fungi</taxon>
        <taxon>Dikarya</taxon>
        <taxon>Ascomycota</taxon>
        <taxon>Pezizomycotina</taxon>
        <taxon>Dothideomycetes</taxon>
        <taxon>Dothideomycetidae</taxon>
        <taxon>Dothideales</taxon>
        <taxon>Saccotheciaceae</taxon>
        <taxon>Aureobasidium</taxon>
    </lineage>
</organism>
<dbReference type="OrthoDB" id="3867638at2759"/>
<sequence length="153" mass="15856">MKFTVTTIAAIVAVATTSAAPTELNLKRDTPPAQCAYKDRAGTYSTSIGIYYPQRGGNVGDWGLGILDNVRGHGCNANEWQAIQDSANGIACTFNIAKDCSLNDIAAAIEAATGEWLDCDETTMDGIFDSNGNVISSVAGTLGAAAQALSNFA</sequence>
<dbReference type="AlphaFoldDB" id="A0A9P8G6R9"/>
<name>A0A9P8G6R9_AURME</name>
<evidence type="ECO:0000313" key="3">
    <source>
        <dbReference type="Proteomes" id="UP000767238"/>
    </source>
</evidence>
<gene>
    <name evidence="2" type="ORF">KCV03_g9476</name>
</gene>
<accession>A0A9P8G6R9</accession>
<keyword evidence="1" id="KW-0732">Signal</keyword>
<dbReference type="EMBL" id="JAHFYH010000124">
    <property type="protein sequence ID" value="KAH0212098.1"/>
    <property type="molecule type" value="Genomic_DNA"/>
</dbReference>
<protein>
    <recommendedName>
        <fullName evidence="4">Ecp2 effector protein domain-containing protein</fullName>
    </recommendedName>
</protein>
<reference evidence="2" key="1">
    <citation type="journal article" date="2021" name="J Fungi (Basel)">
        <title>Virulence traits and population genomics of the black yeast Aureobasidium melanogenum.</title>
        <authorList>
            <person name="Cernosa A."/>
            <person name="Sun X."/>
            <person name="Gostincar C."/>
            <person name="Fang C."/>
            <person name="Gunde-Cimerman N."/>
            <person name="Song Z."/>
        </authorList>
    </citation>
    <scope>NUCLEOTIDE SEQUENCE</scope>
    <source>
        <strain evidence="2">EXF-8016</strain>
    </source>
</reference>
<feature type="non-terminal residue" evidence="2">
    <location>
        <position position="153"/>
    </location>
</feature>
<dbReference type="Proteomes" id="UP000767238">
    <property type="component" value="Unassembled WGS sequence"/>
</dbReference>
<proteinExistence type="predicted"/>
<feature type="chain" id="PRO_5040288265" description="Ecp2 effector protein domain-containing protein" evidence="1">
    <location>
        <begin position="20"/>
        <end position="153"/>
    </location>
</feature>
<comment type="caution">
    <text evidence="2">The sequence shown here is derived from an EMBL/GenBank/DDBJ whole genome shotgun (WGS) entry which is preliminary data.</text>
</comment>